<dbReference type="InterPro" id="IPR052636">
    <property type="entry name" value="UDP-D-xylose:L-fucose_XylT"/>
</dbReference>
<evidence type="ECO:0000313" key="3">
    <source>
        <dbReference type="Proteomes" id="UP001445335"/>
    </source>
</evidence>
<organism evidence="2 3">
    <name type="scientific">Elliptochloris bilobata</name>
    <dbReference type="NCBI Taxonomy" id="381761"/>
    <lineage>
        <taxon>Eukaryota</taxon>
        <taxon>Viridiplantae</taxon>
        <taxon>Chlorophyta</taxon>
        <taxon>core chlorophytes</taxon>
        <taxon>Trebouxiophyceae</taxon>
        <taxon>Trebouxiophyceae incertae sedis</taxon>
        <taxon>Elliptochloris clade</taxon>
        <taxon>Elliptochloris</taxon>
    </lineage>
</organism>
<dbReference type="AlphaFoldDB" id="A0AAW1QYA0"/>
<dbReference type="PANTHER" id="PTHR47032">
    <property type="entry name" value="UDP-D-XYLOSE:L-FUCOSE ALPHA-1,3-D-XYLOSYLTRANSFERASE-RELATED"/>
    <property type="match status" value="1"/>
</dbReference>
<reference evidence="2 3" key="1">
    <citation type="journal article" date="2024" name="Nat. Commun.">
        <title>Phylogenomics reveals the evolutionary origins of lichenization in chlorophyte algae.</title>
        <authorList>
            <person name="Puginier C."/>
            <person name="Libourel C."/>
            <person name="Otte J."/>
            <person name="Skaloud P."/>
            <person name="Haon M."/>
            <person name="Grisel S."/>
            <person name="Petersen M."/>
            <person name="Berrin J.G."/>
            <person name="Delaux P.M."/>
            <person name="Dal Grande F."/>
            <person name="Keller J."/>
        </authorList>
    </citation>
    <scope>NUCLEOTIDE SEQUENCE [LARGE SCALE GENOMIC DNA]</scope>
    <source>
        <strain evidence="2 3">SAG 245.80</strain>
    </source>
</reference>
<name>A0AAW1QYA0_9CHLO</name>
<comment type="caution">
    <text evidence="2">The sequence shown here is derived from an EMBL/GenBank/DDBJ whole genome shotgun (WGS) entry which is preliminary data.</text>
</comment>
<dbReference type="EMBL" id="JALJOU010000065">
    <property type="protein sequence ID" value="KAK9826435.1"/>
    <property type="molecule type" value="Genomic_DNA"/>
</dbReference>
<sequence>MPMLSRSTIERLLALSVALAVLLTITVISSTADQQQAAAAWLDNARRAAWAPARLRGARRLLQEGAFNSRWVEQLHVHGDGSDTGGGARQQVPVPLVLRLDDEVAKKADRETWVQGTPHLPPLGLEDALYYAALSDSKTTGSGAVIVTAGNRAAFSQLLPRLLRGLKRSMTGDLTNHLVVVGLGPAAKSTCAGLQARHAHQCVLSEHWSGPDSQFPQDEAWFAAAELHKLELLLNVATLGYAALWLDIDSVVFRNPLPHLLALDADLALPDAGCVSRDDRPPAQRPGAPGASVELHQASGLVWAAANVRAVRALYEWLARLRLAQAALPKGQAPQHNSDRVFNAQLAPHLTRGAAAGHPLVRLLQLSQARFPSWCAGPCGCLGPNATQPDVWDPVLGDTGAITGGSLSCPDTAVDEWLAFHYPCTSSLAEKAALMDLGLALLEEKAPLTFEGASVGARQRAHKPAAHEADRRALSSGLPAAKPAYMSGVAGALLLGVLLGVRSVRGVCLRVVCLGPTKNKGGRQARVDAMTLLLLI</sequence>
<feature type="domain" description="Nucleotide-diphospho-sugar transferase" evidence="1">
    <location>
        <begin position="176"/>
        <end position="322"/>
    </location>
</feature>
<evidence type="ECO:0000259" key="1">
    <source>
        <dbReference type="Pfam" id="PF03407"/>
    </source>
</evidence>
<accession>A0AAW1QYA0</accession>
<keyword evidence="3" id="KW-1185">Reference proteome</keyword>
<protein>
    <recommendedName>
        <fullName evidence="1">Nucleotide-diphospho-sugar transferase domain-containing protein</fullName>
    </recommendedName>
</protein>
<dbReference type="GO" id="GO:0016757">
    <property type="term" value="F:glycosyltransferase activity"/>
    <property type="evidence" value="ECO:0007669"/>
    <property type="project" value="TreeGrafter"/>
</dbReference>
<dbReference type="Pfam" id="PF03407">
    <property type="entry name" value="Nucleotid_trans"/>
    <property type="match status" value="1"/>
</dbReference>
<dbReference type="Proteomes" id="UP001445335">
    <property type="component" value="Unassembled WGS sequence"/>
</dbReference>
<gene>
    <name evidence="2" type="ORF">WJX81_005445</name>
</gene>
<proteinExistence type="predicted"/>
<dbReference type="PANTHER" id="PTHR47032:SF1">
    <property type="entry name" value="UDP-D-XYLOSE:L-FUCOSE ALPHA-1,3-D-XYLOSYLTRANSFERASE-RELATED"/>
    <property type="match status" value="1"/>
</dbReference>
<evidence type="ECO:0000313" key="2">
    <source>
        <dbReference type="EMBL" id="KAK9826435.1"/>
    </source>
</evidence>
<dbReference type="GO" id="GO:0005794">
    <property type="term" value="C:Golgi apparatus"/>
    <property type="evidence" value="ECO:0007669"/>
    <property type="project" value="TreeGrafter"/>
</dbReference>
<dbReference type="InterPro" id="IPR005069">
    <property type="entry name" value="Nucl-diP-sugar_transferase"/>
</dbReference>